<gene>
    <name evidence="1" type="ORF">PDM29_14265</name>
</gene>
<organism evidence="1 2">
    <name type="scientific">Stenotrophomonas oahuensis</name>
    <dbReference type="NCBI Taxonomy" id="3003271"/>
    <lineage>
        <taxon>Bacteria</taxon>
        <taxon>Pseudomonadati</taxon>
        <taxon>Pseudomonadota</taxon>
        <taxon>Gammaproteobacteria</taxon>
        <taxon>Lysobacterales</taxon>
        <taxon>Lysobacteraceae</taxon>
        <taxon>Stenotrophomonas</taxon>
    </lineage>
</organism>
<reference evidence="1 2" key="1">
    <citation type="submission" date="2022-12" db="EMBL/GenBank/DDBJ databases">
        <title>Two new species, Stenotrophomonas aracearum and Stenotrophomonas oahuensis, isolated from Anthurium (Araceae family) in Hawaii.</title>
        <authorList>
            <person name="Chunag S.C."/>
            <person name="Dobhal S."/>
            <person name="Alvarez A."/>
            <person name="Arif M."/>
        </authorList>
    </citation>
    <scope>NUCLEOTIDE SEQUENCE [LARGE SCALE GENOMIC DNA]</scope>
    <source>
        <strain evidence="1 2">A5586</strain>
    </source>
</reference>
<accession>A0ABY9YLE5</accession>
<dbReference type="RefSeq" id="WP_311190755.1">
    <property type="nucleotide sequence ID" value="NZ_CP115541.1"/>
</dbReference>
<evidence type="ECO:0000313" key="2">
    <source>
        <dbReference type="Proteomes" id="UP001302072"/>
    </source>
</evidence>
<evidence type="ECO:0008006" key="3">
    <source>
        <dbReference type="Google" id="ProtNLM"/>
    </source>
</evidence>
<sequence>MDDLRVCGFQSDEIAYYQVKDATGRVIVYFANAGHLFWAIPAGAVSARTSLPSWRLKTSPDAVPIVVYRNPRFSLVLYDDGKVPVWSVEQPDFDSTRYIP</sequence>
<dbReference type="Proteomes" id="UP001302072">
    <property type="component" value="Chromosome"/>
</dbReference>
<evidence type="ECO:0000313" key="1">
    <source>
        <dbReference type="EMBL" id="WNH51513.1"/>
    </source>
</evidence>
<keyword evidence="2" id="KW-1185">Reference proteome</keyword>
<protein>
    <recommendedName>
        <fullName evidence="3">Bulb-type lectin domain-containing protein</fullName>
    </recommendedName>
</protein>
<proteinExistence type="predicted"/>
<dbReference type="EMBL" id="CP115541">
    <property type="protein sequence ID" value="WNH51513.1"/>
    <property type="molecule type" value="Genomic_DNA"/>
</dbReference>
<name>A0ABY9YLE5_9GAMM</name>